<evidence type="ECO:0000259" key="2">
    <source>
        <dbReference type="Pfam" id="PF00651"/>
    </source>
</evidence>
<evidence type="ECO:0000313" key="4">
    <source>
        <dbReference type="Proteomes" id="UP000614601"/>
    </source>
</evidence>
<dbReference type="AlphaFoldDB" id="A0A811KQZ7"/>
<proteinExistence type="predicted"/>
<dbReference type="InterPro" id="IPR011333">
    <property type="entry name" value="SKP1/BTB/POZ_sf"/>
</dbReference>
<reference evidence="3" key="1">
    <citation type="submission" date="2020-09" db="EMBL/GenBank/DDBJ databases">
        <authorList>
            <person name="Kikuchi T."/>
        </authorList>
    </citation>
    <scope>NUCLEOTIDE SEQUENCE</scope>
    <source>
        <strain evidence="3">SH1</strain>
    </source>
</reference>
<sequence>MHALQMESCEEEEDGERHEYLVPHSKDFGFNLWTIKDFPSDPCQDEWLVLSSDQFGPNNSESTGFMVKIWPDGVDEDSQEHVSVAVCSSEQYGEILDKSGNINKSHDFNHFLSWKLEFMCDEEVIVRAKRHKLNCTKLAQGICGVKKLIRRDVLLEALNNRPLKVVCYVRRYTQESIFVPRKYTPQKTKNEETFYEFCEKARDYKQKDEERREEGHGHFDEDELVQDIKEISFASDDEEEGDEKEEEDGKDDKEEGEEEEECKDDDEDPEKARHDSGHDSEPQEEHKQQCPPKEEFKPKTYPETKYRKKAAHHNLAFVFRNEIVEADQVIVCRFSNYVRRMCEKPEEIQEGMVVIDMRQYKVDVFVPVKRFMYELKWPSDEMIQPCLLNLVTHLEIDVMKDYIDHYMTMNLQAGYSPSMLRVAEEYDLKALKTASSLNISVFYNIFSEGSAFKAFMKKYFDMAEEGLRKFFQNFKFW</sequence>
<dbReference type="SUPFAM" id="SSF49599">
    <property type="entry name" value="TRAF domain-like"/>
    <property type="match status" value="1"/>
</dbReference>
<comment type="caution">
    <text evidence="3">The sequence shown here is derived from an EMBL/GenBank/DDBJ whole genome shotgun (WGS) entry which is preliminary data.</text>
</comment>
<protein>
    <recommendedName>
        <fullName evidence="2">BTB domain-containing protein</fullName>
    </recommendedName>
</protein>
<dbReference type="Proteomes" id="UP000783686">
    <property type="component" value="Unassembled WGS sequence"/>
</dbReference>
<feature type="domain" description="BTB" evidence="2">
    <location>
        <begin position="306"/>
        <end position="407"/>
    </location>
</feature>
<feature type="compositionally biased region" description="Basic and acidic residues" evidence="1">
    <location>
        <begin position="206"/>
        <end position="219"/>
    </location>
</feature>
<feature type="compositionally biased region" description="Basic and acidic residues" evidence="1">
    <location>
        <begin position="270"/>
        <end position="299"/>
    </location>
</feature>
<name>A0A811KQZ7_9BILA</name>
<dbReference type="InterPro" id="IPR000210">
    <property type="entry name" value="BTB/POZ_dom"/>
</dbReference>
<feature type="region of interest" description="Disordered" evidence="1">
    <location>
        <begin position="206"/>
        <end position="299"/>
    </location>
</feature>
<evidence type="ECO:0000313" key="3">
    <source>
        <dbReference type="EMBL" id="CAD5218589.1"/>
    </source>
</evidence>
<dbReference type="Pfam" id="PF00651">
    <property type="entry name" value="BTB"/>
    <property type="match status" value="1"/>
</dbReference>
<organism evidence="3 4">
    <name type="scientific">Bursaphelenchus okinawaensis</name>
    <dbReference type="NCBI Taxonomy" id="465554"/>
    <lineage>
        <taxon>Eukaryota</taxon>
        <taxon>Metazoa</taxon>
        <taxon>Ecdysozoa</taxon>
        <taxon>Nematoda</taxon>
        <taxon>Chromadorea</taxon>
        <taxon>Rhabditida</taxon>
        <taxon>Tylenchina</taxon>
        <taxon>Tylenchomorpha</taxon>
        <taxon>Aphelenchoidea</taxon>
        <taxon>Aphelenchoididae</taxon>
        <taxon>Bursaphelenchus</taxon>
    </lineage>
</organism>
<accession>A0A811KQZ7</accession>
<dbReference type="Proteomes" id="UP000614601">
    <property type="component" value="Unassembled WGS sequence"/>
</dbReference>
<evidence type="ECO:0000256" key="1">
    <source>
        <dbReference type="SAM" id="MobiDB-lite"/>
    </source>
</evidence>
<dbReference type="EMBL" id="CAJFDH010000004">
    <property type="protein sequence ID" value="CAD5218589.1"/>
    <property type="molecule type" value="Genomic_DNA"/>
</dbReference>
<gene>
    <name evidence="3" type="ORF">BOKJ2_LOCUS7799</name>
</gene>
<keyword evidence="4" id="KW-1185">Reference proteome</keyword>
<dbReference type="Gene3D" id="3.30.710.10">
    <property type="entry name" value="Potassium Channel Kv1.1, Chain A"/>
    <property type="match status" value="1"/>
</dbReference>
<feature type="compositionally biased region" description="Acidic residues" evidence="1">
    <location>
        <begin position="235"/>
        <end position="269"/>
    </location>
</feature>
<dbReference type="EMBL" id="CAJFCW020000004">
    <property type="protein sequence ID" value="CAG9111072.1"/>
    <property type="molecule type" value="Genomic_DNA"/>
</dbReference>
<dbReference type="OrthoDB" id="10538972at2759"/>